<name>A0A8K0J211_9HYPO</name>
<organism evidence="1 2">
    <name type="scientific">Claviceps africana</name>
    <dbReference type="NCBI Taxonomy" id="83212"/>
    <lineage>
        <taxon>Eukaryota</taxon>
        <taxon>Fungi</taxon>
        <taxon>Dikarya</taxon>
        <taxon>Ascomycota</taxon>
        <taxon>Pezizomycotina</taxon>
        <taxon>Sordariomycetes</taxon>
        <taxon>Hypocreomycetidae</taxon>
        <taxon>Hypocreales</taxon>
        <taxon>Clavicipitaceae</taxon>
        <taxon>Claviceps</taxon>
    </lineage>
</organism>
<keyword evidence="2" id="KW-1185">Reference proteome</keyword>
<sequence length="72" mass="7728">MQPLIPRQHQPPIRRQMASGAKVDIPAIQVGYTAAQLPEHELGAGVIPDARAVGVTARQPHEQVTAAEDEGR</sequence>
<accession>A0A8K0J211</accession>
<feature type="non-terminal residue" evidence="1">
    <location>
        <position position="72"/>
    </location>
</feature>
<dbReference type="AlphaFoldDB" id="A0A8K0J211"/>
<gene>
    <name evidence="1" type="ORF">E4U42_007213</name>
</gene>
<protein>
    <submittedName>
        <fullName evidence="1">Uncharacterized protein</fullName>
    </submittedName>
</protein>
<reference evidence="1" key="1">
    <citation type="journal article" date="2020" name="bioRxiv">
        <title>Whole genome comparisons of ergot fungi reveals the divergence and evolution of species within the genus Claviceps are the result of varying mechanisms driving genome evolution and host range expansion.</title>
        <authorList>
            <person name="Wyka S.A."/>
            <person name="Mondo S.J."/>
            <person name="Liu M."/>
            <person name="Dettman J."/>
            <person name="Nalam V."/>
            <person name="Broders K.D."/>
        </authorList>
    </citation>
    <scope>NUCLEOTIDE SEQUENCE</scope>
    <source>
        <strain evidence="1">CCC 489</strain>
    </source>
</reference>
<dbReference type="OrthoDB" id="10421254at2759"/>
<evidence type="ECO:0000313" key="1">
    <source>
        <dbReference type="EMBL" id="KAG5917517.1"/>
    </source>
</evidence>
<evidence type="ECO:0000313" key="2">
    <source>
        <dbReference type="Proteomes" id="UP000811619"/>
    </source>
</evidence>
<comment type="caution">
    <text evidence="1">The sequence shown here is derived from an EMBL/GenBank/DDBJ whole genome shotgun (WGS) entry which is preliminary data.</text>
</comment>
<dbReference type="EMBL" id="SRPY01000807">
    <property type="protein sequence ID" value="KAG5917517.1"/>
    <property type="molecule type" value="Genomic_DNA"/>
</dbReference>
<dbReference type="Proteomes" id="UP000811619">
    <property type="component" value="Unassembled WGS sequence"/>
</dbReference>
<proteinExistence type="predicted"/>